<keyword evidence="9" id="KW-1185">Reference proteome</keyword>
<feature type="domain" description="Peptidase M60" evidence="7">
    <location>
        <begin position="69"/>
        <end position="366"/>
    </location>
</feature>
<comment type="subcellular location">
    <subcellularLocation>
        <location evidence="1">Secreted</location>
    </subcellularLocation>
</comment>
<dbReference type="InterPro" id="IPR026444">
    <property type="entry name" value="Secre_tail"/>
</dbReference>
<dbReference type="Pfam" id="PF13402">
    <property type="entry name" value="Peptidase_M60"/>
    <property type="match status" value="1"/>
</dbReference>
<organism evidence="8 9">
    <name type="scientific">Chitinophaga dinghuensis</name>
    <dbReference type="NCBI Taxonomy" id="1539050"/>
    <lineage>
        <taxon>Bacteria</taxon>
        <taxon>Pseudomonadati</taxon>
        <taxon>Bacteroidota</taxon>
        <taxon>Chitinophagia</taxon>
        <taxon>Chitinophagales</taxon>
        <taxon>Chitinophagaceae</taxon>
        <taxon>Chitinophaga</taxon>
    </lineage>
</organism>
<dbReference type="InterPro" id="IPR042279">
    <property type="entry name" value="Pep_M60_3"/>
</dbReference>
<dbReference type="Pfam" id="PF24517">
    <property type="entry name" value="CBM96"/>
    <property type="match status" value="1"/>
</dbReference>
<dbReference type="InterPro" id="IPR003410">
    <property type="entry name" value="HYR_dom"/>
</dbReference>
<keyword evidence="2" id="KW-0964">Secreted</keyword>
<keyword evidence="3 5" id="KW-0732">Signal</keyword>
<name>A0A327VYS2_9BACT</name>
<dbReference type="Proteomes" id="UP000249819">
    <property type="component" value="Unassembled WGS sequence"/>
</dbReference>
<dbReference type="Gene3D" id="3.40.390.80">
    <property type="entry name" value="Peptidase M60, enhancin-like domain 2"/>
    <property type="match status" value="1"/>
</dbReference>
<dbReference type="Pfam" id="PF17957">
    <property type="entry name" value="Big_7"/>
    <property type="match status" value="2"/>
</dbReference>
<comment type="caution">
    <text evidence="8">The sequence shown here is derived from an EMBL/GenBank/DDBJ whole genome shotgun (WGS) entry which is preliminary data.</text>
</comment>
<feature type="domain" description="HYR" evidence="6">
    <location>
        <begin position="782"/>
        <end position="863"/>
    </location>
</feature>
<evidence type="ECO:0000256" key="3">
    <source>
        <dbReference type="ARBA" id="ARBA00022729"/>
    </source>
</evidence>
<feature type="signal peptide" evidence="5">
    <location>
        <begin position="1"/>
        <end position="21"/>
    </location>
</feature>
<evidence type="ECO:0000256" key="5">
    <source>
        <dbReference type="SAM" id="SignalP"/>
    </source>
</evidence>
<sequence>MKKFTHLLALLAFLAIQQLSAAPIPMMRYTTPVDSGKPFHMITRNIWELTQIPSTAKETGRLKTSLQVADFEPVGLRASANVPLLLNVEQISGTGLPKLIMGTYDRQTVTTYNLTAGLNTITNANGGDLYLQYSSNDPSDNNRVKVTFQSGYNQMPLYILGATTNSDWLNMLSADTISPNATLVSNRLFVVVSRTKAAEYRNENQDTLLRLLDQVMQAEGDISGLDNSTPVHAPFLKNKLMLLEKASGNPDATSMGRVRIPTGSINWILAPSYILNSGGWGIFHEIGHHHQHWSWIWSTCIEVGVNIYSLAAKRAIHPGEPGIGASDWNTIFAYLALPDGSRNFNASSTALFTRLGMFHQLWLAYGDEFYHTLHKRSRDEAPSPVGDEQEMRLFMLYASQISGDNLSQFFRKWGFNVSESIYAEVAALGLPNPVVDPSLLRDDIVTSIQTPASDAVYAAGDTVFIAAAANGPGKVTKVEFFQNSTKLGEDTTAPYTFNWINAAPGHYALTTVATIQGGATAASSPVNITMNAISITSPLDGAAFVKNAPVPVSIRVASQGSPVQRIDYYLDNVLAGTATTAPYNISIVPGEGPHNLTAKVTWQNGDTASSASVGMITGGAFPLADAFVRDASYAGINYGTASTLVVKKDGNSGYSRISYIKFDLKALGNVNTAKLRLNIVGAGTAITGTQWQVWKADDDSWTETGINWNNKPAAVTQVASVQGKKTGYVEWDITNQVIQEMTGDKILSLVIQSSVSGQTNDATFSARENADATIRPVLLVYPDSIPPAITTPDTIHALNDTGRTTATVQLTPPAATDKSGIASITSDAPAAFPAGTTLVTWSVTDSAGNTAVAQQAVIVSLRKSKFGPVTIYAGTTNNSSIGRRADLRAELFLNGQLVGSGNLPDQLLQGNSLQSATRFTIPLLSDSIAYTPEDQLQLRISARKSGPNGTYGIRLYYNTNPENTNGNGYSKMEQYTPAGPGGNNFSLTTPYLLTTTGGQNTQQVMITLGNDFREIATWSTLEVPAAYGDNAIDYTEKSTPGLLIATTYPNPSTTDFVISLQSNQQAPVTITVMDFFGRTVKQLKFASGAQIRFGNDLEAGIYFAVIAQENRTTFVKLIKR</sequence>
<evidence type="ECO:0000259" key="7">
    <source>
        <dbReference type="PROSITE" id="PS51723"/>
    </source>
</evidence>
<dbReference type="RefSeq" id="WP_111593063.1">
    <property type="nucleotide sequence ID" value="NZ_QLMA01000005.1"/>
</dbReference>
<dbReference type="InterPro" id="IPR055372">
    <property type="entry name" value="CBM96"/>
</dbReference>
<dbReference type="Pfam" id="PF02494">
    <property type="entry name" value="HYR"/>
    <property type="match status" value="1"/>
</dbReference>
<evidence type="ECO:0000313" key="9">
    <source>
        <dbReference type="Proteomes" id="UP000249819"/>
    </source>
</evidence>
<dbReference type="InterPro" id="IPR013783">
    <property type="entry name" value="Ig-like_fold"/>
</dbReference>
<accession>A0A327VYS2</accession>
<dbReference type="Gene3D" id="2.60.40.10">
    <property type="entry name" value="Immunoglobulins"/>
    <property type="match status" value="2"/>
</dbReference>
<dbReference type="EMBL" id="QLMA01000005">
    <property type="protein sequence ID" value="RAJ80035.1"/>
    <property type="molecule type" value="Genomic_DNA"/>
</dbReference>
<dbReference type="SMART" id="SM01276">
    <property type="entry name" value="M60-like"/>
    <property type="match status" value="1"/>
</dbReference>
<dbReference type="GO" id="GO:0005576">
    <property type="term" value="C:extracellular region"/>
    <property type="evidence" value="ECO:0007669"/>
    <property type="project" value="UniProtKB-SubCell"/>
</dbReference>
<dbReference type="Pfam" id="PF18962">
    <property type="entry name" value="Por_Secre_tail"/>
    <property type="match status" value="1"/>
</dbReference>
<dbReference type="PROSITE" id="PS50825">
    <property type="entry name" value="HYR"/>
    <property type="match status" value="1"/>
</dbReference>
<dbReference type="PANTHER" id="PTHR15730">
    <property type="entry name" value="EXPERIMENTAL AUTOIMMUNE PROSTATITIS ANTIGEN 2-RELATED"/>
    <property type="match status" value="1"/>
</dbReference>
<evidence type="ECO:0000256" key="2">
    <source>
        <dbReference type="ARBA" id="ARBA00022525"/>
    </source>
</evidence>
<dbReference type="Gene3D" id="2.60.120.1250">
    <property type="entry name" value="Peptidase M60, enhancin-like domain 1"/>
    <property type="match status" value="1"/>
</dbReference>
<dbReference type="PANTHER" id="PTHR15730:SF5">
    <property type="entry name" value="SI:CH211-210B2.2-RELATED"/>
    <property type="match status" value="1"/>
</dbReference>
<evidence type="ECO:0000256" key="1">
    <source>
        <dbReference type="ARBA" id="ARBA00004613"/>
    </source>
</evidence>
<protein>
    <submittedName>
        <fullName evidence="8">Putative secreted protein (Por secretion system target)</fullName>
    </submittedName>
</protein>
<gene>
    <name evidence="8" type="ORF">CLV59_105142</name>
</gene>
<dbReference type="PROSITE" id="PS51723">
    <property type="entry name" value="PEPTIDASE_M60"/>
    <property type="match status" value="1"/>
</dbReference>
<dbReference type="Gene3D" id="1.10.390.30">
    <property type="entry name" value="Peptidase M60, enhancin-like domain 3"/>
    <property type="match status" value="1"/>
</dbReference>
<dbReference type="InterPro" id="IPR051244">
    <property type="entry name" value="TCAF"/>
</dbReference>
<proteinExistence type="predicted"/>
<dbReference type="NCBIfam" id="NF033679">
    <property type="entry name" value="DNRLRE_dom"/>
    <property type="match status" value="1"/>
</dbReference>
<feature type="chain" id="PRO_5016307995" evidence="5">
    <location>
        <begin position="22"/>
        <end position="1120"/>
    </location>
</feature>
<keyword evidence="4" id="KW-0677">Repeat</keyword>
<dbReference type="NCBIfam" id="TIGR04183">
    <property type="entry name" value="Por_Secre_tail"/>
    <property type="match status" value="1"/>
</dbReference>
<evidence type="ECO:0000256" key="4">
    <source>
        <dbReference type="ARBA" id="ARBA00022737"/>
    </source>
</evidence>
<evidence type="ECO:0000313" key="8">
    <source>
        <dbReference type="EMBL" id="RAJ80035.1"/>
    </source>
</evidence>
<dbReference type="AlphaFoldDB" id="A0A327VYS2"/>
<evidence type="ECO:0000259" key="6">
    <source>
        <dbReference type="PROSITE" id="PS50825"/>
    </source>
</evidence>
<dbReference type="InterPro" id="IPR031161">
    <property type="entry name" value="Peptidase_M60_dom"/>
</dbReference>
<reference evidence="8 9" key="1">
    <citation type="submission" date="2018-06" db="EMBL/GenBank/DDBJ databases">
        <title>Genomic Encyclopedia of Archaeal and Bacterial Type Strains, Phase II (KMG-II): from individual species to whole genera.</title>
        <authorList>
            <person name="Goeker M."/>
        </authorList>
    </citation>
    <scope>NUCLEOTIDE SEQUENCE [LARGE SCALE GENOMIC DNA]</scope>
    <source>
        <strain evidence="8 9">DSM 29821</strain>
    </source>
</reference>
<dbReference type="OrthoDB" id="197688at2"/>